<protein>
    <submittedName>
        <fullName evidence="1">Uncharacterized protein</fullName>
    </submittedName>
</protein>
<dbReference type="Proteomes" id="UP000827415">
    <property type="component" value="Segment"/>
</dbReference>
<name>A0AAE8BBR0_9CAUD</name>
<organism evidence="1 2">
    <name type="scientific">Hafnia phage vB_HpaM_Zyzzx</name>
    <dbReference type="NCBI Taxonomy" id="2836109"/>
    <lineage>
        <taxon>Viruses</taxon>
        <taxon>Duplodnaviria</taxon>
        <taxon>Heunggongvirae</taxon>
        <taxon>Uroviricota</taxon>
        <taxon>Caudoviricetes</taxon>
        <taxon>Andersonviridae</taxon>
        <taxon>Andersonviridae incertae sedis</taxon>
        <taxon>Daniellevirus</taxon>
        <taxon>Daniellevirus Zyzzx</taxon>
    </lineage>
</organism>
<gene>
    <name evidence="1" type="ORF">ZYZZX_43</name>
</gene>
<dbReference type="EMBL" id="MW749004">
    <property type="protein sequence ID" value="QYA57271.1"/>
    <property type="molecule type" value="Genomic_DNA"/>
</dbReference>
<keyword evidence="2" id="KW-1185">Reference proteome</keyword>
<accession>A0AAE8BBR0</accession>
<evidence type="ECO:0000313" key="2">
    <source>
        <dbReference type="Proteomes" id="UP000827415"/>
    </source>
</evidence>
<sequence>MKTKIATVDFNAPVTVLFTENHFEDVLAVKTTEGEAALFNLKDVMQNAVMLHHMGMLDVLNSSLVDIELKVFPVEEIIKDLQDTIDDSDVAMKMKDMMLADVVELFANLAVEKFLEDEFAQ</sequence>
<reference evidence="1 2" key="1">
    <citation type="submission" date="2021-03" db="EMBL/GenBank/DDBJ databases">
        <authorList>
            <person name="Thompson D.W."/>
            <person name="Brown H.M.F."/>
            <person name="Thompson S.D."/>
            <person name="Grose J.H."/>
        </authorList>
    </citation>
    <scope>NUCLEOTIDE SEQUENCE [LARGE SCALE GENOMIC DNA]</scope>
</reference>
<evidence type="ECO:0000313" key="1">
    <source>
        <dbReference type="EMBL" id="QYA57271.1"/>
    </source>
</evidence>
<proteinExistence type="predicted"/>